<dbReference type="Pfam" id="PF05915">
    <property type="entry name" value="TMEM_230_134"/>
    <property type="match status" value="1"/>
</dbReference>
<feature type="transmembrane region" description="Helical" evidence="6">
    <location>
        <begin position="116"/>
        <end position="139"/>
    </location>
</feature>
<gene>
    <name evidence="7" type="primary">106066831</name>
    <name evidence="10 11" type="synonym">LOC106066831</name>
</gene>
<keyword evidence="4 6" id="KW-1133">Transmembrane helix</keyword>
<evidence type="ECO:0000256" key="2">
    <source>
        <dbReference type="ARBA" id="ARBA00007743"/>
    </source>
</evidence>
<name>A0A2C9LUT8_BIOGL</name>
<dbReference type="PANTHER" id="PTHR13558">
    <property type="entry name" value="TRANSMEMBRANE PROTEIN 134"/>
    <property type="match status" value="1"/>
</dbReference>
<comment type="similarity">
    <text evidence="2">Belongs to the TMEM134/TMEM230 family.</text>
</comment>
<accession>A0A2C9LUT8</accession>
<dbReference type="InterPro" id="IPR008590">
    <property type="entry name" value="TMEM_230/134"/>
</dbReference>
<dbReference type="OrthoDB" id="10048380at2759"/>
<evidence type="ECO:0000313" key="8">
    <source>
        <dbReference type="Proteomes" id="UP000076420"/>
    </source>
</evidence>
<evidence type="ECO:0000256" key="6">
    <source>
        <dbReference type="SAM" id="Phobius"/>
    </source>
</evidence>
<reference evidence="10 11" key="2">
    <citation type="submission" date="2025-04" db="UniProtKB">
        <authorList>
            <consortium name="RefSeq"/>
        </authorList>
    </citation>
    <scope>IDENTIFICATION</scope>
</reference>
<comment type="subcellular location">
    <subcellularLocation>
        <location evidence="1">Membrane</location>
        <topology evidence="1">Multi-pass membrane protein</topology>
    </subcellularLocation>
</comment>
<organism evidence="7 8">
    <name type="scientific">Biomphalaria glabrata</name>
    <name type="common">Bloodfluke planorb</name>
    <name type="synonym">Freshwater snail</name>
    <dbReference type="NCBI Taxonomy" id="6526"/>
    <lineage>
        <taxon>Eukaryota</taxon>
        <taxon>Metazoa</taxon>
        <taxon>Spiralia</taxon>
        <taxon>Lophotrochozoa</taxon>
        <taxon>Mollusca</taxon>
        <taxon>Gastropoda</taxon>
        <taxon>Heterobranchia</taxon>
        <taxon>Euthyneura</taxon>
        <taxon>Panpulmonata</taxon>
        <taxon>Hygrophila</taxon>
        <taxon>Lymnaeoidea</taxon>
        <taxon>Planorbidae</taxon>
        <taxon>Biomphalaria</taxon>
    </lineage>
</organism>
<keyword evidence="3 6" id="KW-0812">Transmembrane</keyword>
<dbReference type="AlphaFoldDB" id="A0A2C9LUT8"/>
<dbReference type="Proteomes" id="UP001165740">
    <property type="component" value="Chromosome 12"/>
</dbReference>
<dbReference type="OMA" id="GFICFIP"/>
<dbReference type="InterPro" id="IPR039714">
    <property type="entry name" value="TMEM134"/>
</dbReference>
<dbReference type="EnsemblMetazoa" id="BGLB035252-RA">
    <property type="protein sequence ID" value="BGLB035252-PA"/>
    <property type="gene ID" value="BGLB035252"/>
</dbReference>
<dbReference type="PANTHER" id="PTHR13558:SF1">
    <property type="entry name" value="TRANSMEMBRANE PROTEIN 134"/>
    <property type="match status" value="1"/>
</dbReference>
<keyword evidence="5 6" id="KW-0472">Membrane</keyword>
<dbReference type="Proteomes" id="UP000076420">
    <property type="component" value="Unassembled WGS sequence"/>
</dbReference>
<reference evidence="7" key="1">
    <citation type="submission" date="2020-05" db="UniProtKB">
        <authorList>
            <consortium name="EnsemblMetazoa"/>
        </authorList>
    </citation>
    <scope>IDENTIFICATION</scope>
    <source>
        <strain evidence="7">BB02</strain>
    </source>
</reference>
<evidence type="ECO:0000313" key="11">
    <source>
        <dbReference type="RefSeq" id="XP_055863074.1"/>
    </source>
</evidence>
<dbReference type="VEuPathDB" id="VectorBase:BGLAX_033563"/>
<evidence type="ECO:0000313" key="7">
    <source>
        <dbReference type="EnsemblMetazoa" id="BGLB035252-PA"/>
    </source>
</evidence>
<evidence type="ECO:0000256" key="1">
    <source>
        <dbReference type="ARBA" id="ARBA00004141"/>
    </source>
</evidence>
<dbReference type="RefSeq" id="XP_013081374.1">
    <property type="nucleotide sequence ID" value="XM_013225920.2"/>
</dbReference>
<evidence type="ECO:0000313" key="9">
    <source>
        <dbReference type="Proteomes" id="UP001165740"/>
    </source>
</evidence>
<protein>
    <submittedName>
        <fullName evidence="10 11">Transmembrane protein 134-like</fullName>
    </submittedName>
</protein>
<dbReference type="GeneID" id="106066831"/>
<dbReference type="KEGG" id="bgt:106066831"/>
<evidence type="ECO:0000256" key="4">
    <source>
        <dbReference type="ARBA" id="ARBA00022989"/>
    </source>
</evidence>
<dbReference type="RefSeq" id="XP_055863074.1">
    <property type="nucleotide sequence ID" value="XM_056007099.1"/>
</dbReference>
<dbReference type="VEuPathDB" id="VectorBase:BGLB035252"/>
<dbReference type="GO" id="GO:0016020">
    <property type="term" value="C:membrane"/>
    <property type="evidence" value="ECO:0007669"/>
    <property type="project" value="UniProtKB-SubCell"/>
</dbReference>
<proteinExistence type="inferred from homology"/>
<evidence type="ECO:0000313" key="10">
    <source>
        <dbReference type="RefSeq" id="XP_013081374.1"/>
    </source>
</evidence>
<sequence>MDSELWDNAGASQEERIRAYGSTGSNLSPGPKIRDNEDLDIQLHDFKGAHLKEPLLLPETSTVVISGDKKAAIRPTSLHSLLSSHSGSQRSNYSETSFHQHASWIKHPKVRENWKIVAASAFLSLLGIALILTGLGIAVTPSRGYHCLIFGIIGFLCVVPGGYHFVYIYCAAIGKPGYQFENLPVLR</sequence>
<evidence type="ECO:0000256" key="3">
    <source>
        <dbReference type="ARBA" id="ARBA00022692"/>
    </source>
</evidence>
<feature type="transmembrane region" description="Helical" evidence="6">
    <location>
        <begin position="145"/>
        <end position="170"/>
    </location>
</feature>
<dbReference type="STRING" id="6526.A0A2C9LUT8"/>
<keyword evidence="9" id="KW-1185">Reference proteome</keyword>
<evidence type="ECO:0000256" key="5">
    <source>
        <dbReference type="ARBA" id="ARBA00023136"/>
    </source>
</evidence>